<organism evidence="8">
    <name type="scientific">Trichophyton rubrum CBS 288.86</name>
    <dbReference type="NCBI Taxonomy" id="1215330"/>
    <lineage>
        <taxon>Eukaryota</taxon>
        <taxon>Fungi</taxon>
        <taxon>Dikarya</taxon>
        <taxon>Ascomycota</taxon>
        <taxon>Pezizomycotina</taxon>
        <taxon>Eurotiomycetes</taxon>
        <taxon>Eurotiomycetidae</taxon>
        <taxon>Onygenales</taxon>
        <taxon>Arthrodermataceae</taxon>
        <taxon>Trichophyton</taxon>
    </lineage>
</organism>
<dbReference type="InterPro" id="IPR036610">
    <property type="entry name" value="PEBP-like_sf"/>
</dbReference>
<dbReference type="EMBL" id="KK207682">
    <property type="protein sequence ID" value="EZF57621.1"/>
    <property type="molecule type" value="Genomic_DNA"/>
</dbReference>
<evidence type="ECO:0000256" key="6">
    <source>
        <dbReference type="SAM" id="Coils"/>
    </source>
</evidence>
<sequence>MKSQFFKIFGWMPFSALARIFLHVKKKAREEKAKARKENGQKHEQNRKLNTTITRVVRGIAVMAHCEAASKPILQCLRQAYRGRLAASQLRLDRSFSSTAAISTSTETEAAAPKESFYKAIDPELVSSPRLERRLIRAGKFPVGSRRRRAALQGSPNYPFEQLPFQCFQEARKVLQEDREEKLQQIEKERARLARLREADPATVGGEAQHQTRIKSMEKHLEKLKILADINDPLVKKRFEDGMGDMSKPIYRHLANQKWREYRRLILIQRLTQMKVIPDVLPHIDPIVDVQLFFGKKPIQPGVFVDSRVSVVPPSLNIQSFDKDEKLVTIAVVDPDIPNLESDSFDNKAIFLAVNVPISPTSTSVSLGDLSESQVILPWTAPYSLKGSPYHRISIFVMEQKDQKPLDRNVVAEKANRDSRLRSLETRHQLRPIGANLFRTQWDDNMASVMEELGIEGADLELKRKRVEPLPYKRRNPASLR</sequence>
<keyword evidence="7" id="KW-0732">Signal</keyword>
<gene>
    <name evidence="8" type="ORF">H103_00150</name>
</gene>
<dbReference type="Pfam" id="PF01161">
    <property type="entry name" value="PBP"/>
    <property type="match status" value="1"/>
</dbReference>
<dbReference type="PANTHER" id="PTHR11362:SF82">
    <property type="entry name" value="PHOSPHATIDYLETHANOLAMINE-BINDING PROTEIN 4"/>
    <property type="match status" value="1"/>
</dbReference>
<evidence type="ECO:0000313" key="8">
    <source>
        <dbReference type="EMBL" id="EZF57621.1"/>
    </source>
</evidence>
<evidence type="ECO:0000256" key="7">
    <source>
        <dbReference type="SAM" id="SignalP"/>
    </source>
</evidence>
<evidence type="ECO:0000256" key="1">
    <source>
        <dbReference type="ARBA" id="ARBA00004173"/>
    </source>
</evidence>
<comment type="similarity">
    <text evidence="4">Belongs to the phosphatidylethanolamine-binding protein family. Mitochondrion-specific ribosomal protein mL38 subfamily.</text>
</comment>
<dbReference type="SUPFAM" id="SSF49777">
    <property type="entry name" value="PEBP-like"/>
    <property type="match status" value="1"/>
</dbReference>
<keyword evidence="6" id="KW-0175">Coiled coil</keyword>
<dbReference type="Gene3D" id="1.20.58.1180">
    <property type="match status" value="1"/>
</dbReference>
<evidence type="ECO:0000256" key="4">
    <source>
        <dbReference type="ARBA" id="ARBA00038016"/>
    </source>
</evidence>
<comment type="function">
    <text evidence="3">Component of the mitochondrial ribosome (mitoribosome), a dedicated translation machinery responsible for the synthesis of mitochondrial genome-encoded proteins, including at least some of the essential transmembrane subunits of the mitochondrial respiratory chain. The mitoribosomes are attached to the mitochondrial inner membrane and translation products are cotranslationally integrated into the membrane.</text>
</comment>
<dbReference type="AlphaFoldDB" id="A0A022WHR5"/>
<feature type="coiled-coil region" evidence="6">
    <location>
        <begin position="172"/>
        <end position="199"/>
    </location>
</feature>
<dbReference type="FunFam" id="1.20.58.1180:FF:000001">
    <property type="entry name" value="Mitochondrial large ribosomal subunit YmL35"/>
    <property type="match status" value="1"/>
</dbReference>
<feature type="chain" id="PRO_5001510887" description="Large ribosomal subunit protein mL38" evidence="7">
    <location>
        <begin position="19"/>
        <end position="481"/>
    </location>
</feature>
<dbReference type="Proteomes" id="UP000023758">
    <property type="component" value="Unassembled WGS sequence"/>
</dbReference>
<feature type="signal peptide" evidence="7">
    <location>
        <begin position="1"/>
        <end position="18"/>
    </location>
</feature>
<dbReference type="InterPro" id="IPR035810">
    <property type="entry name" value="PEBP_euk"/>
</dbReference>
<name>A0A022WHR5_TRIRU</name>
<dbReference type="OrthoDB" id="2153661at2759"/>
<evidence type="ECO:0000256" key="3">
    <source>
        <dbReference type="ARBA" id="ARBA00037226"/>
    </source>
</evidence>
<dbReference type="GO" id="GO:0005739">
    <property type="term" value="C:mitochondrion"/>
    <property type="evidence" value="ECO:0007669"/>
    <property type="project" value="UniProtKB-SubCell"/>
</dbReference>
<keyword evidence="2" id="KW-0496">Mitochondrion</keyword>
<dbReference type="HOGENOM" id="CLU_035836_0_0_1"/>
<reference evidence="8" key="1">
    <citation type="submission" date="2014-02" db="EMBL/GenBank/DDBJ databases">
        <title>The Genome Sequence of Trichophyton rubrum (morphotype fischeri) CBS 288.86.</title>
        <authorList>
            <consortium name="The Broad Institute Genomics Platform"/>
            <person name="Cuomo C.A."/>
            <person name="White T.C."/>
            <person name="Graser Y."/>
            <person name="Martinez-Rossi N."/>
            <person name="Heitman J."/>
            <person name="Young S.K."/>
            <person name="Zeng Q."/>
            <person name="Gargeya S."/>
            <person name="Abouelleil A."/>
            <person name="Alvarado L."/>
            <person name="Chapman S.B."/>
            <person name="Gainer-Dewar J."/>
            <person name="Goldberg J."/>
            <person name="Griggs A."/>
            <person name="Gujja S."/>
            <person name="Hansen M."/>
            <person name="Howarth C."/>
            <person name="Imamovic A."/>
            <person name="Larimer J."/>
            <person name="Martinez D."/>
            <person name="Murphy C."/>
            <person name="Pearson M.D."/>
            <person name="Persinoti G."/>
            <person name="Poon T."/>
            <person name="Priest M."/>
            <person name="Roberts A.D."/>
            <person name="Saif S."/>
            <person name="Shea T.D."/>
            <person name="Sykes S.N."/>
            <person name="Wortman J."/>
            <person name="Nusbaum C."/>
            <person name="Birren B."/>
        </authorList>
    </citation>
    <scope>NUCLEOTIDE SEQUENCE [LARGE SCALE GENOMIC DNA]</scope>
    <source>
        <strain evidence="8">CBS 288.86</strain>
    </source>
</reference>
<comment type="subcellular location">
    <subcellularLocation>
        <location evidence="1">Mitochondrion</location>
    </subcellularLocation>
</comment>
<accession>A0A022WHR5</accession>
<dbReference type="Gene3D" id="3.90.280.10">
    <property type="entry name" value="PEBP-like"/>
    <property type="match status" value="1"/>
</dbReference>
<dbReference type="CDD" id="cd00866">
    <property type="entry name" value="PEBP_euk"/>
    <property type="match status" value="1"/>
</dbReference>
<dbReference type="InterPro" id="IPR008914">
    <property type="entry name" value="PEBP"/>
</dbReference>
<proteinExistence type="inferred from homology"/>
<dbReference type="PANTHER" id="PTHR11362">
    <property type="entry name" value="PHOSPHATIDYLETHANOLAMINE-BINDING PROTEIN"/>
    <property type="match status" value="1"/>
</dbReference>
<evidence type="ECO:0000256" key="5">
    <source>
        <dbReference type="ARBA" id="ARBA00039444"/>
    </source>
</evidence>
<evidence type="ECO:0000256" key="2">
    <source>
        <dbReference type="ARBA" id="ARBA00023128"/>
    </source>
</evidence>
<protein>
    <recommendedName>
        <fullName evidence="5">Large ribosomal subunit protein mL38</fullName>
    </recommendedName>
</protein>
<dbReference type="FunFam" id="3.90.280.10:FF:000004">
    <property type="entry name" value="Mitochondrial large ribosomal subunit YmL35"/>
    <property type="match status" value="1"/>
</dbReference>